<dbReference type="InterPro" id="IPR045886">
    <property type="entry name" value="ThiF/MoeB/HesA"/>
</dbReference>
<dbReference type="InterPro" id="IPR023318">
    <property type="entry name" value="Ub_act_enz_dom_a_sf"/>
</dbReference>
<dbReference type="GO" id="GO:0005524">
    <property type="term" value="F:ATP binding"/>
    <property type="evidence" value="ECO:0007669"/>
    <property type="project" value="UniProtKB-UniRule"/>
</dbReference>
<dbReference type="RefSeq" id="XP_003245136.1">
    <property type="nucleotide sequence ID" value="XM_003245088.3"/>
</dbReference>
<comment type="pathway">
    <text evidence="1 8">Protein modification; protein sumoylation.</text>
</comment>
<dbReference type="Gene3D" id="1.10.10.520">
    <property type="entry name" value="Ubiquitin activating enzymes (Uba3). Chain: B, domain 2"/>
    <property type="match status" value="1"/>
</dbReference>
<sequence>MAATIAGVFNPELQNLIKESKVLLVGAGGIGCEVLKNLVLTGFSELEVIDLDTIEVSNLNRQFLFNKESVGKAKSHVAKTSVLKFNPNVNIMSHFGDIMDTKYGVAFFNKFKLVINALDNKKARSHVNRMCLSCQIPLIESGTMGYNGQVEFIKKGVSMCYECNPRSEPRTYPMCTIRNTPKEPIHCIIWAKFLFNQLFGETDEDVSMDEDGKIGSEKLSARNWAIQNNYDPKKLFKKVFFDDIKVLLNLEHLYAEKNIKPVLLDESLLDQEHTKYSDVLDSEMLTLEQNISMFWDCVTPIKEKWERSANKCLVWDKDDDMMMNFVVSCSNLRSAIFNIPFKTHFDIKSMAGNIIPAIATANAMIAGQIVIHALRILRGKFEKCQNVFLRSMPNHKGGVLVKDKCIQPPNPKCNVCSSKGEIVFVTDMHNFTVRQLEELVLKKKLNMVAPDVTMLDRVIISSDETDGVDMYDMTLSEAGMTNGCSFDAEDDHQNFRVKIIAYDKEKSGEEDLDFEILNNINDLRTANEQNNKTKPDENDEDDDDDDEDDCVIEQAASPAGSTVCDNNGGAVNYVMVDEEEIGHDEVTEEIGNEEEDTEKISNEEVDAEEISNEEKLAIKRKADEAIEDINDAKKSRVD</sequence>
<name>A0A8R1W9Z2_ACYPI</name>
<evidence type="ECO:0000256" key="9">
    <source>
        <dbReference type="PIRSR" id="PIRSR039133-1"/>
    </source>
</evidence>
<feature type="binding site" evidence="10">
    <location>
        <begin position="26"/>
        <end position="31"/>
    </location>
    <ligand>
        <name>ATP</name>
        <dbReference type="ChEBI" id="CHEBI:30616"/>
    </ligand>
</feature>
<keyword evidence="4 8" id="KW-0547">Nucleotide-binding</keyword>
<dbReference type="GeneID" id="100165176"/>
<dbReference type="GO" id="GO:0005737">
    <property type="term" value="C:cytoplasm"/>
    <property type="evidence" value="ECO:0007669"/>
    <property type="project" value="TreeGrafter"/>
</dbReference>
<dbReference type="InterPro" id="IPR035985">
    <property type="entry name" value="Ubiquitin-activating_enz"/>
</dbReference>
<evidence type="ECO:0000313" key="17">
    <source>
        <dbReference type="Proteomes" id="UP000007819"/>
    </source>
</evidence>
<evidence type="ECO:0000256" key="5">
    <source>
        <dbReference type="ARBA" id="ARBA00022786"/>
    </source>
</evidence>
<evidence type="ECO:0000256" key="2">
    <source>
        <dbReference type="ARBA" id="ARBA00005673"/>
    </source>
</evidence>
<dbReference type="GO" id="GO:0016925">
    <property type="term" value="P:protein sumoylation"/>
    <property type="evidence" value="ECO:0007669"/>
    <property type="project" value="UniProtKB-UniRule"/>
</dbReference>
<feature type="region of interest" description="Disordered" evidence="13">
    <location>
        <begin position="583"/>
        <end position="610"/>
    </location>
</feature>
<feature type="compositionally biased region" description="Acidic residues" evidence="13">
    <location>
        <begin position="537"/>
        <end position="548"/>
    </location>
</feature>
<feature type="binding site" evidence="10">
    <location>
        <begin position="119"/>
        <end position="124"/>
    </location>
    <ligand>
        <name>ATP</name>
        <dbReference type="ChEBI" id="CHEBI:30616"/>
    </ligand>
</feature>
<organism evidence="16 17">
    <name type="scientific">Acyrthosiphon pisum</name>
    <name type="common">Pea aphid</name>
    <dbReference type="NCBI Taxonomy" id="7029"/>
    <lineage>
        <taxon>Eukaryota</taxon>
        <taxon>Metazoa</taxon>
        <taxon>Ecdysozoa</taxon>
        <taxon>Arthropoda</taxon>
        <taxon>Hexapoda</taxon>
        <taxon>Insecta</taxon>
        <taxon>Pterygota</taxon>
        <taxon>Neoptera</taxon>
        <taxon>Paraneoptera</taxon>
        <taxon>Hemiptera</taxon>
        <taxon>Sternorrhyncha</taxon>
        <taxon>Aphidomorpha</taxon>
        <taxon>Aphidoidea</taxon>
        <taxon>Aphididae</taxon>
        <taxon>Macrosiphini</taxon>
        <taxon>Acyrthosiphon</taxon>
    </lineage>
</organism>
<evidence type="ECO:0000256" key="1">
    <source>
        <dbReference type="ARBA" id="ARBA00004718"/>
    </source>
</evidence>
<dbReference type="Pfam" id="PF00899">
    <property type="entry name" value="ThiF"/>
    <property type="match status" value="1"/>
</dbReference>
<evidence type="ECO:0000256" key="11">
    <source>
        <dbReference type="PIRSR" id="PIRSR039133-3"/>
    </source>
</evidence>
<dbReference type="Gene3D" id="3.50.50.80">
    <property type="entry name" value="Ubiquitin-activating enzyme E1, inactive adenylation domain, subdomain 1"/>
    <property type="match status" value="1"/>
</dbReference>
<dbReference type="InterPro" id="IPR042449">
    <property type="entry name" value="Ub-E1_IAD_1"/>
</dbReference>
<evidence type="ECO:0000256" key="10">
    <source>
        <dbReference type="PIRSR" id="PIRSR039133-2"/>
    </source>
</evidence>
<reference evidence="16" key="2">
    <citation type="submission" date="2022-06" db="UniProtKB">
        <authorList>
            <consortium name="EnsemblMetazoa"/>
        </authorList>
    </citation>
    <scope>IDENTIFICATION</scope>
</reference>
<feature type="binding site" evidence="11">
    <location>
        <position position="160"/>
    </location>
    <ligand>
        <name>Zn(2+)</name>
        <dbReference type="ChEBI" id="CHEBI:29105"/>
    </ligand>
</feature>
<evidence type="ECO:0000259" key="15">
    <source>
        <dbReference type="Pfam" id="PF14732"/>
    </source>
</evidence>
<dbReference type="InterPro" id="IPR033127">
    <property type="entry name" value="UBQ-activ_enz_E1_Cys_AS"/>
</dbReference>
<dbReference type="OrthoDB" id="10255449at2759"/>
<evidence type="ECO:0000256" key="7">
    <source>
        <dbReference type="ARBA" id="ARBA00022840"/>
    </source>
</evidence>
<keyword evidence="5 8" id="KW-0833">Ubl conjugation pathway</keyword>
<dbReference type="Proteomes" id="UP000007819">
    <property type="component" value="Chromosome A1"/>
</dbReference>
<dbReference type="AlphaFoldDB" id="A0A8R1W9Z2"/>
<proteinExistence type="inferred from homology"/>
<dbReference type="GO" id="GO:0046872">
    <property type="term" value="F:metal ion binding"/>
    <property type="evidence" value="ECO:0007669"/>
    <property type="project" value="UniProtKB-KW"/>
</dbReference>
<dbReference type="InterPro" id="IPR028077">
    <property type="entry name" value="UAE_UbL_dom"/>
</dbReference>
<dbReference type="Gene3D" id="3.10.290.20">
    <property type="entry name" value="Ubiquitin-like 2 activating enzyme e1b. Chain: B, domain 3"/>
    <property type="match status" value="1"/>
</dbReference>
<evidence type="ECO:0000256" key="6">
    <source>
        <dbReference type="ARBA" id="ARBA00022833"/>
    </source>
</evidence>
<dbReference type="PANTHER" id="PTHR10953">
    <property type="entry name" value="UBIQUITIN-ACTIVATING ENZYME E1"/>
    <property type="match status" value="1"/>
</dbReference>
<evidence type="ECO:0000256" key="3">
    <source>
        <dbReference type="ARBA" id="ARBA00022723"/>
    </source>
</evidence>
<evidence type="ECO:0000256" key="4">
    <source>
        <dbReference type="ARBA" id="ARBA00022741"/>
    </source>
</evidence>
<feature type="binding site" evidence="11">
    <location>
        <position position="416"/>
    </location>
    <ligand>
        <name>Zn(2+)</name>
        <dbReference type="ChEBI" id="CHEBI:29105"/>
    </ligand>
</feature>
<dbReference type="PROSITE" id="PS00865">
    <property type="entry name" value="UBIQUITIN_ACTIVAT_2"/>
    <property type="match status" value="1"/>
</dbReference>
<evidence type="ECO:0000259" key="14">
    <source>
        <dbReference type="Pfam" id="PF00899"/>
    </source>
</evidence>
<accession>A0A8R1W9Z2</accession>
<comment type="similarity">
    <text evidence="2 8">Belongs to the ubiquitin-activating E1 family.</text>
</comment>
<keyword evidence="6 8" id="KW-0862">Zinc</keyword>
<comment type="subunit">
    <text evidence="8">Heterodimer.</text>
</comment>
<feature type="domain" description="THIF-type NAD/FAD binding fold" evidence="14">
    <location>
        <begin position="8"/>
        <end position="414"/>
    </location>
</feature>
<feature type="domain" description="Ubiquitin/SUMO-activating enzyme ubiquitin-like" evidence="15">
    <location>
        <begin position="425"/>
        <end position="506"/>
    </location>
</feature>
<keyword evidence="17" id="KW-1185">Reference proteome</keyword>
<keyword evidence="7 8" id="KW-0067">ATP-binding</keyword>
<feature type="binding site" evidence="10">
    <location>
        <position position="50"/>
    </location>
    <ligand>
        <name>ATP</name>
        <dbReference type="ChEBI" id="CHEBI:30616"/>
    </ligand>
</feature>
<feature type="binding site" evidence="11">
    <location>
        <position position="163"/>
    </location>
    <ligand>
        <name>Zn(2+)</name>
        <dbReference type="ChEBI" id="CHEBI:29105"/>
    </ligand>
</feature>
<feature type="binding site" evidence="11">
    <location>
        <position position="413"/>
    </location>
    <ligand>
        <name>Zn(2+)</name>
        <dbReference type="ChEBI" id="CHEBI:29105"/>
    </ligand>
</feature>
<feature type="binding site" evidence="10">
    <location>
        <begin position="58"/>
        <end position="61"/>
    </location>
    <ligand>
        <name>ATP</name>
        <dbReference type="ChEBI" id="CHEBI:30616"/>
    </ligand>
</feature>
<evidence type="ECO:0000256" key="13">
    <source>
        <dbReference type="SAM" id="MobiDB-lite"/>
    </source>
</evidence>
<dbReference type="InterPro" id="IPR000594">
    <property type="entry name" value="ThiF_NAD_FAD-bd"/>
</dbReference>
<dbReference type="SUPFAM" id="SSF69572">
    <property type="entry name" value="Activating enzymes of the ubiquitin-like proteins"/>
    <property type="match status" value="1"/>
</dbReference>
<evidence type="ECO:0000256" key="12">
    <source>
        <dbReference type="PROSITE-ProRule" id="PRU10132"/>
    </source>
</evidence>
<dbReference type="KEGG" id="api:100165176"/>
<dbReference type="GO" id="GO:0031510">
    <property type="term" value="C:SUMO activating enzyme complex"/>
    <property type="evidence" value="ECO:0007669"/>
    <property type="project" value="UniProtKB-UniRule"/>
</dbReference>
<dbReference type="OMA" id="TPSEHIH"/>
<evidence type="ECO:0000256" key="8">
    <source>
        <dbReference type="PIRNR" id="PIRNR039133"/>
    </source>
</evidence>
<keyword evidence="3 8" id="KW-0479">Metal-binding</keyword>
<dbReference type="FunFam" id="3.50.50.80:FF:000002">
    <property type="entry name" value="SUMO-activating enzyme subunit 2"/>
    <property type="match status" value="1"/>
</dbReference>
<protein>
    <recommendedName>
        <fullName evidence="8">SUMO-activating enzyme subunit</fullName>
    </recommendedName>
</protein>
<feature type="binding site" evidence="10">
    <location>
        <position position="74"/>
    </location>
    <ligand>
        <name>ATP</name>
        <dbReference type="ChEBI" id="CHEBI:30616"/>
    </ligand>
</feature>
<dbReference type="GO" id="GO:0019948">
    <property type="term" value="F:SUMO activating enzyme activity"/>
    <property type="evidence" value="ECO:0007669"/>
    <property type="project" value="UniProtKB-UniRule"/>
</dbReference>
<dbReference type="PIRSF" id="PIRSF039133">
    <property type="entry name" value="SUMO_E1B"/>
    <property type="match status" value="1"/>
</dbReference>
<feature type="region of interest" description="Disordered" evidence="13">
    <location>
        <begin position="527"/>
        <end position="548"/>
    </location>
</feature>
<reference evidence="17" key="1">
    <citation type="submission" date="2010-06" db="EMBL/GenBank/DDBJ databases">
        <authorList>
            <person name="Jiang H."/>
            <person name="Abraham K."/>
            <person name="Ali S."/>
            <person name="Alsbrooks S.L."/>
            <person name="Anim B.N."/>
            <person name="Anosike U.S."/>
            <person name="Attaway T."/>
            <person name="Bandaranaike D.P."/>
            <person name="Battles P.K."/>
            <person name="Bell S.N."/>
            <person name="Bell A.V."/>
            <person name="Beltran B."/>
            <person name="Bickham C."/>
            <person name="Bustamante Y."/>
            <person name="Caleb T."/>
            <person name="Canada A."/>
            <person name="Cardenas V."/>
            <person name="Carter K."/>
            <person name="Chacko J."/>
            <person name="Chandrabose M.N."/>
            <person name="Chavez D."/>
            <person name="Chavez A."/>
            <person name="Chen L."/>
            <person name="Chu H.-S."/>
            <person name="Claassen K.J."/>
            <person name="Cockrell R."/>
            <person name="Collins M."/>
            <person name="Cooper J.A."/>
            <person name="Cree A."/>
            <person name="Curry S.M."/>
            <person name="Da Y."/>
            <person name="Dao M.D."/>
            <person name="Das B."/>
            <person name="Davila M.-L."/>
            <person name="Davy-Carroll L."/>
            <person name="Denson S."/>
            <person name="Dinh H."/>
            <person name="Ebong V.E."/>
            <person name="Edwards J.R."/>
            <person name="Egan A."/>
            <person name="El-Daye J."/>
            <person name="Escobedo L."/>
            <person name="Fernandez S."/>
            <person name="Fernando P.R."/>
            <person name="Flagg N."/>
            <person name="Forbes L.D."/>
            <person name="Fowler R.G."/>
            <person name="Fu Q."/>
            <person name="Gabisi R.A."/>
            <person name="Ganer J."/>
            <person name="Garbino Pronczuk A."/>
            <person name="Garcia R.M."/>
            <person name="Garner T."/>
            <person name="Garrett T.E."/>
            <person name="Gonzalez D.A."/>
            <person name="Hamid H."/>
            <person name="Hawkins E.S."/>
            <person name="Hirani K."/>
            <person name="Hogues M.E."/>
            <person name="Hollins B."/>
            <person name="Hsiao C.-H."/>
            <person name="Jabil R."/>
            <person name="James M.L."/>
            <person name="Jhangiani S.N."/>
            <person name="Johnson B."/>
            <person name="Johnson Q."/>
            <person name="Joshi V."/>
            <person name="Kalu J.B."/>
            <person name="Kam C."/>
            <person name="Kashfia A."/>
            <person name="Keebler J."/>
            <person name="Kisamo H."/>
            <person name="Kovar C.L."/>
            <person name="Lago L.A."/>
            <person name="Lai C.-Y."/>
            <person name="Laidlaw J."/>
            <person name="Lara F."/>
            <person name="Le T.-K."/>
            <person name="Lee S.L."/>
            <person name="Legall F.H."/>
            <person name="Lemon S.J."/>
            <person name="Lewis L.R."/>
            <person name="Li B."/>
            <person name="Liu Y."/>
            <person name="Liu Y.-S."/>
            <person name="Lopez J."/>
            <person name="Lozado R.J."/>
            <person name="Lu J."/>
            <person name="Madu R.C."/>
            <person name="Maheshwari M."/>
            <person name="Maheshwari R."/>
            <person name="Malloy K."/>
            <person name="Martinez E."/>
            <person name="Mathew T."/>
            <person name="Mercado I.C."/>
            <person name="Mercado C."/>
            <person name="Meyer B."/>
            <person name="Montgomery K."/>
            <person name="Morgan M.B."/>
            <person name="Munidasa M."/>
            <person name="Nazareth L.V."/>
            <person name="Nelson J."/>
            <person name="Ng B.M."/>
            <person name="Nguyen N.B."/>
            <person name="Nguyen P.Q."/>
            <person name="Nguyen T."/>
            <person name="Obregon M."/>
            <person name="Okwuonu G.O."/>
            <person name="Onwere C.G."/>
            <person name="Orozco G."/>
            <person name="Parra A."/>
            <person name="Patel S."/>
            <person name="Patil S."/>
            <person name="Perez A."/>
            <person name="Perez Y."/>
            <person name="Pham C."/>
            <person name="Primus E.L."/>
            <person name="Pu L.-L."/>
            <person name="Puazo M."/>
            <person name="Qin X."/>
            <person name="Quiroz J.B."/>
            <person name="Reese J."/>
            <person name="Richards S."/>
            <person name="Rives C.M."/>
            <person name="Robberts R."/>
            <person name="Ruiz S.J."/>
            <person name="Ruiz M.J."/>
            <person name="Santibanez J."/>
            <person name="Schneider B.W."/>
            <person name="Sisson I."/>
            <person name="Smith M."/>
            <person name="Sodergren E."/>
            <person name="Song X.-Z."/>
            <person name="Song B.B."/>
            <person name="Summersgill H."/>
            <person name="Thelus R."/>
            <person name="Thornton R.D."/>
            <person name="Trejos Z.Y."/>
            <person name="Usmani K."/>
            <person name="Vattathil S."/>
            <person name="Villasana D."/>
            <person name="Walker D.L."/>
            <person name="Wang S."/>
            <person name="Wang K."/>
            <person name="White C.S."/>
            <person name="Williams A.C."/>
            <person name="Williamson J."/>
            <person name="Wilson K."/>
            <person name="Woghiren I.O."/>
            <person name="Woodworth J.R."/>
            <person name="Worley K.C."/>
            <person name="Wright R.A."/>
            <person name="Wu W."/>
            <person name="Young L."/>
            <person name="Zhang L."/>
            <person name="Zhang J."/>
            <person name="Zhu Y."/>
            <person name="Muzny D.M."/>
            <person name="Weinstock G."/>
            <person name="Gibbs R.A."/>
        </authorList>
    </citation>
    <scope>NUCLEOTIDE SEQUENCE [LARGE SCALE GENOMIC DNA]</scope>
    <source>
        <strain evidence="17">LSR1</strain>
    </source>
</reference>
<dbReference type="PANTHER" id="PTHR10953:SF5">
    <property type="entry name" value="SUMO-ACTIVATING ENZYME SUBUNIT 2"/>
    <property type="match status" value="1"/>
</dbReference>
<dbReference type="CTD" id="10054"/>
<dbReference type="InterPro" id="IPR030661">
    <property type="entry name" value="Uba2"/>
</dbReference>
<evidence type="ECO:0000313" key="16">
    <source>
        <dbReference type="EnsemblMetazoa" id="XP_003245136.1"/>
    </source>
</evidence>
<feature type="active site" description="Glycyl thioester intermediate" evidence="9 12">
    <location>
        <position position="175"/>
    </location>
</feature>
<dbReference type="Pfam" id="PF14732">
    <property type="entry name" value="UAE_UbL"/>
    <property type="match status" value="1"/>
</dbReference>
<dbReference type="EnsemblMetazoa" id="XM_003245088.4">
    <property type="protein sequence ID" value="XP_003245136.1"/>
    <property type="gene ID" value="LOC100165176"/>
</dbReference>